<comment type="caution">
    <text evidence="3">The sequence shown here is derived from an EMBL/GenBank/DDBJ whole genome shotgun (WGS) entry which is preliminary data.</text>
</comment>
<sequence>MDSIGPFIKLPEFPFIICKAAERSKIIATIQCNPDIIKKQSDLATWPLPSPTIDPIPFIHPPSQKIRCGEEGCLHAVGTIQGIQKHYREEHRWTNPQGRGGSAQKRAIEVQQVPWRLGVQCQRLFSNGPGSSWFEVGFGGQASQAAPEEAAIIDRMNRAMEQQQRRFEMEDKEKIKAADARMDANAWLEHVGWATHLEGFDPEAMLRLTDPVSDHEHALQLIQDSLMRVMSRARAIATPAQVGSQALFEAQRKEVDKKPRRPFDNRMEDDTWARYTAVWTRLICYIYRAEDMADEDRPGYRLSKRQSEPLDELSEIVDAYVDDPDAHPLEEDRVDRLTLQVVMALLDHRLAAGEYRSAIISGLAVMGIRKDGGWMDVLDYTPIYSAVIKIARAMVVYQSYVERQAEVGRLKQIKMDEQQREDGSSDEREAQEEAEEEATSMFRIVRKKVQRFMTVTSGNARAEPTPMDWIYEARTYGMHIRFNTPAGGTIDWVGDRIKHRRVQFRMGELTEMLHSLKDEARGLLTTLAMVDDVSQLPQIPWSLFEDDHSEDRVGYSFLEDDRNRAWLEAGKNWSLRRITDSPGRRKIWFDHGREDGKPFRARAVQSYGQTVKELMERMFLLMHMVSGQPARATEILSIRHKNTMNGGVRNIFAHNGLMCFVTSYHKSFRATGQAKVIHRYLPREVSELLVWYLWLVLPFWQQVQGIVKDAGIRSPYLWPDEVVRKVDISETEQRERRQAEMETGSGNGGRGDDDDDDDNMDPNIKFESWVEERNWTSDRVRRIIQRHSRRLLGTMLNISSWRQIAVAIARRYLNGAFKESTLDEDEDDDIEDSPVDLQAGHGTHVAGMVYAREMQQGLFSTATMRDKFRSVSRQWHRLLEFRDGDEFIDRAGGGAWRRKREREPFETEQEHNQLQRFRRMQQVDIAGQLRQMLGPDAAFRGQQEAVIRAIMRGESPIVQITGTGGGKSMSFMLPA</sequence>
<dbReference type="Proteomes" id="UP000265631">
    <property type="component" value="Unassembled WGS sequence"/>
</dbReference>
<feature type="region of interest" description="Disordered" evidence="1">
    <location>
        <begin position="729"/>
        <end position="763"/>
    </location>
</feature>
<dbReference type="InterPro" id="IPR013087">
    <property type="entry name" value="Znf_C2H2_type"/>
</dbReference>
<proteinExistence type="predicted"/>
<feature type="domain" description="C2H2-type" evidence="2">
    <location>
        <begin position="68"/>
        <end position="91"/>
    </location>
</feature>
<keyword evidence="3" id="KW-0067">ATP-binding</keyword>
<dbReference type="InterPro" id="IPR027417">
    <property type="entry name" value="P-loop_NTPase"/>
</dbReference>
<name>A0A395M7T8_9HYPO</name>
<dbReference type="PROSITE" id="PS00028">
    <property type="entry name" value="ZINC_FINGER_C2H2_1"/>
    <property type="match status" value="1"/>
</dbReference>
<feature type="compositionally biased region" description="Basic and acidic residues" evidence="1">
    <location>
        <begin position="413"/>
        <end position="428"/>
    </location>
</feature>
<feature type="region of interest" description="Disordered" evidence="1">
    <location>
        <begin position="413"/>
        <end position="438"/>
    </location>
</feature>
<evidence type="ECO:0000256" key="1">
    <source>
        <dbReference type="SAM" id="MobiDB-lite"/>
    </source>
</evidence>
<dbReference type="EMBL" id="PXXK01000485">
    <property type="protein sequence ID" value="RFN43945.1"/>
    <property type="molecule type" value="Genomic_DNA"/>
</dbReference>
<evidence type="ECO:0000313" key="3">
    <source>
        <dbReference type="EMBL" id="RFN43945.1"/>
    </source>
</evidence>
<keyword evidence="3" id="KW-0547">Nucleotide-binding</keyword>
<dbReference type="GO" id="GO:0004386">
    <property type="term" value="F:helicase activity"/>
    <property type="evidence" value="ECO:0007669"/>
    <property type="project" value="UniProtKB-KW"/>
</dbReference>
<accession>A0A395M7T8</accession>
<feature type="compositionally biased region" description="Basic and acidic residues" evidence="1">
    <location>
        <begin position="729"/>
        <end position="740"/>
    </location>
</feature>
<gene>
    <name evidence="3" type="ORF">FIE12Z_11818</name>
</gene>
<evidence type="ECO:0000259" key="2">
    <source>
        <dbReference type="PROSITE" id="PS00028"/>
    </source>
</evidence>
<organism evidence="3 4">
    <name type="scientific">Fusarium flagelliforme</name>
    <dbReference type="NCBI Taxonomy" id="2675880"/>
    <lineage>
        <taxon>Eukaryota</taxon>
        <taxon>Fungi</taxon>
        <taxon>Dikarya</taxon>
        <taxon>Ascomycota</taxon>
        <taxon>Pezizomycotina</taxon>
        <taxon>Sordariomycetes</taxon>
        <taxon>Hypocreomycetidae</taxon>
        <taxon>Hypocreales</taxon>
        <taxon>Nectriaceae</taxon>
        <taxon>Fusarium</taxon>
        <taxon>Fusarium incarnatum-equiseti species complex</taxon>
    </lineage>
</organism>
<feature type="non-terminal residue" evidence="3">
    <location>
        <position position="975"/>
    </location>
</feature>
<dbReference type="STRING" id="2594813.A0A395M7T8"/>
<evidence type="ECO:0000313" key="4">
    <source>
        <dbReference type="Proteomes" id="UP000265631"/>
    </source>
</evidence>
<feature type="compositionally biased region" description="Acidic residues" evidence="1">
    <location>
        <begin position="429"/>
        <end position="438"/>
    </location>
</feature>
<dbReference type="Gene3D" id="3.40.50.300">
    <property type="entry name" value="P-loop containing nucleotide triphosphate hydrolases"/>
    <property type="match status" value="1"/>
</dbReference>
<keyword evidence="4" id="KW-1185">Reference proteome</keyword>
<dbReference type="AlphaFoldDB" id="A0A395M7T8"/>
<keyword evidence="3" id="KW-0378">Hydrolase</keyword>
<keyword evidence="3" id="KW-0347">Helicase</keyword>
<reference evidence="3 4" key="1">
    <citation type="journal article" date="2018" name="PLoS Pathog.">
        <title>Evolution of structural diversity of trichothecenes, a family of toxins produced by plant pathogenic and entomopathogenic fungi.</title>
        <authorList>
            <person name="Proctor R.H."/>
            <person name="McCormick S.P."/>
            <person name="Kim H.S."/>
            <person name="Cardoza R.E."/>
            <person name="Stanley A.M."/>
            <person name="Lindo L."/>
            <person name="Kelly A."/>
            <person name="Brown D.W."/>
            <person name="Lee T."/>
            <person name="Vaughan M.M."/>
            <person name="Alexander N.J."/>
            <person name="Busman M."/>
            <person name="Gutierrez S."/>
        </authorList>
    </citation>
    <scope>NUCLEOTIDE SEQUENCE [LARGE SCALE GENOMIC DNA]</scope>
    <source>
        <strain evidence="3 4">NRRL 13405</strain>
    </source>
</reference>
<protein>
    <submittedName>
        <fullName evidence="3">ATP-dependent dna helicase</fullName>
    </submittedName>
</protein>